<evidence type="ECO:0000313" key="5">
    <source>
        <dbReference type="EMBL" id="GMJ12242.1"/>
    </source>
</evidence>
<keyword evidence="6" id="KW-1185">Reference proteome</keyword>
<dbReference type="InterPro" id="IPR000070">
    <property type="entry name" value="Pectinesterase_cat"/>
</dbReference>
<evidence type="ECO:0000313" key="6">
    <source>
        <dbReference type="Proteomes" id="UP001165190"/>
    </source>
</evidence>
<dbReference type="Proteomes" id="UP001165190">
    <property type="component" value="Unassembled WGS sequence"/>
</dbReference>
<dbReference type="SUPFAM" id="SSF51126">
    <property type="entry name" value="Pectin lyase-like"/>
    <property type="match status" value="1"/>
</dbReference>
<dbReference type="InterPro" id="IPR012334">
    <property type="entry name" value="Pectin_lyas_fold"/>
</dbReference>
<keyword evidence="2" id="KW-0378">Hydrolase</keyword>
<organism evidence="5 6">
    <name type="scientific">Hibiscus trionum</name>
    <name type="common">Flower of an hour</name>
    <dbReference type="NCBI Taxonomy" id="183268"/>
    <lineage>
        <taxon>Eukaryota</taxon>
        <taxon>Viridiplantae</taxon>
        <taxon>Streptophyta</taxon>
        <taxon>Embryophyta</taxon>
        <taxon>Tracheophyta</taxon>
        <taxon>Spermatophyta</taxon>
        <taxon>Magnoliopsida</taxon>
        <taxon>eudicotyledons</taxon>
        <taxon>Gunneridae</taxon>
        <taxon>Pentapetalae</taxon>
        <taxon>rosids</taxon>
        <taxon>malvids</taxon>
        <taxon>Malvales</taxon>
        <taxon>Malvaceae</taxon>
        <taxon>Malvoideae</taxon>
        <taxon>Hibiscus</taxon>
    </lineage>
</organism>
<dbReference type="OrthoDB" id="2019149at2759"/>
<dbReference type="AlphaFoldDB" id="A0A9W7JFN2"/>
<dbReference type="PANTHER" id="PTHR31707">
    <property type="entry name" value="PECTINESTERASE"/>
    <property type="match status" value="1"/>
</dbReference>
<evidence type="ECO:0000256" key="1">
    <source>
        <dbReference type="ARBA" id="ARBA00005184"/>
    </source>
</evidence>
<keyword evidence="3" id="KW-0063">Aspartyl esterase</keyword>
<evidence type="ECO:0000259" key="4">
    <source>
        <dbReference type="Pfam" id="PF01095"/>
    </source>
</evidence>
<protein>
    <recommendedName>
        <fullName evidence="4">Pectinesterase catalytic domain-containing protein</fullName>
    </recommendedName>
</protein>
<dbReference type="GO" id="GO:0030599">
    <property type="term" value="F:pectinesterase activity"/>
    <property type="evidence" value="ECO:0007669"/>
    <property type="project" value="InterPro"/>
</dbReference>
<accession>A0A9W7JFN2</accession>
<comment type="pathway">
    <text evidence="1">Glycan metabolism; pectin degradation; 2-dehydro-3-deoxy-D-gluconate from pectin: step 1/5.</text>
</comment>
<gene>
    <name evidence="5" type="ORF">HRI_004893400</name>
</gene>
<evidence type="ECO:0000256" key="2">
    <source>
        <dbReference type="ARBA" id="ARBA00022801"/>
    </source>
</evidence>
<dbReference type="InterPro" id="IPR011050">
    <property type="entry name" value="Pectin_lyase_fold/virulence"/>
</dbReference>
<feature type="domain" description="Pectinesterase catalytic" evidence="4">
    <location>
        <begin position="2"/>
        <end position="114"/>
    </location>
</feature>
<reference evidence="5" key="1">
    <citation type="submission" date="2023-05" db="EMBL/GenBank/DDBJ databases">
        <title>Genome and transcriptome analyses reveal genes involved in the formation of fine ridges on petal epidermal cells in Hibiscus trionum.</title>
        <authorList>
            <person name="Koshimizu S."/>
            <person name="Masuda S."/>
            <person name="Ishii T."/>
            <person name="Shirasu K."/>
            <person name="Hoshino A."/>
            <person name="Arita M."/>
        </authorList>
    </citation>
    <scope>NUCLEOTIDE SEQUENCE</scope>
    <source>
        <strain evidence="5">Hamamatsu line</strain>
    </source>
</reference>
<dbReference type="EMBL" id="BSYR01000063">
    <property type="protein sequence ID" value="GMJ12242.1"/>
    <property type="molecule type" value="Genomic_DNA"/>
</dbReference>
<dbReference type="Pfam" id="PF01095">
    <property type="entry name" value="Pectinesterase"/>
    <property type="match status" value="1"/>
</dbReference>
<proteinExistence type="predicted"/>
<dbReference type="GO" id="GO:0042545">
    <property type="term" value="P:cell wall modification"/>
    <property type="evidence" value="ECO:0007669"/>
    <property type="project" value="InterPro"/>
</dbReference>
<name>A0A9W7JFN2_HIBTR</name>
<sequence>MSNVVFIGDGLNKTTITGRLNFIDDTSTFKTTTVAVIGTKFIAKDIGFENTAGAIKHQVVALKVQGDQAIFHSCQMDGYQDTLYAHSHRQFYRDCIVTGTVDYIFSNSATVFQN</sequence>
<evidence type="ECO:0000256" key="3">
    <source>
        <dbReference type="ARBA" id="ARBA00023085"/>
    </source>
</evidence>
<dbReference type="Gene3D" id="2.160.20.10">
    <property type="entry name" value="Single-stranded right-handed beta-helix, Pectin lyase-like"/>
    <property type="match status" value="1"/>
</dbReference>
<comment type="caution">
    <text evidence="5">The sequence shown here is derived from an EMBL/GenBank/DDBJ whole genome shotgun (WGS) entry which is preliminary data.</text>
</comment>